<dbReference type="InterPro" id="IPR015896">
    <property type="entry name" value="4pyrrol_synth_GluRdtase_dimer"/>
</dbReference>
<reference evidence="4" key="1">
    <citation type="submission" date="2023-02" db="EMBL/GenBank/DDBJ databases">
        <title>Enrichment on poylsaccharides allowed isolation of novel metabolic and taxonomic groups of Haloarchaea.</title>
        <authorList>
            <person name="Sorokin D.Y."/>
            <person name="Elcheninov A.G."/>
            <person name="Khizhniak T.V."/>
            <person name="Kolganova T.V."/>
            <person name="Kublanov I.V."/>
        </authorList>
    </citation>
    <scope>NUCLEOTIDE SEQUENCE</scope>
    <source>
        <strain evidence="3 5">HArc-curdl5-1</strain>
        <strain evidence="4">HArc-curdl7</strain>
    </source>
</reference>
<gene>
    <name evidence="4" type="ORF">OB914_00355</name>
    <name evidence="3" type="ORF">OB916_02665</name>
</gene>
<dbReference type="RefSeq" id="WP_315907726.1">
    <property type="nucleotide sequence ID" value="NZ_JAOPKC010000001.1"/>
</dbReference>
<dbReference type="SUPFAM" id="SSF69075">
    <property type="entry name" value="Glutamyl tRNA-reductase dimerization domain"/>
    <property type="match status" value="1"/>
</dbReference>
<feature type="compositionally biased region" description="Basic and acidic residues" evidence="1">
    <location>
        <begin position="25"/>
        <end position="42"/>
    </location>
</feature>
<evidence type="ECO:0000313" key="6">
    <source>
        <dbReference type="Proteomes" id="UP001209746"/>
    </source>
</evidence>
<dbReference type="AlphaFoldDB" id="A0AAE3LE29"/>
<feature type="domain" description="Tetrapyrrole biosynthesis glutamyl-tRNA reductase dimerisation" evidence="2">
    <location>
        <begin position="36"/>
        <end position="111"/>
    </location>
</feature>
<feature type="region of interest" description="Disordered" evidence="1">
    <location>
        <begin position="1"/>
        <end position="42"/>
    </location>
</feature>
<dbReference type="EMBL" id="JAOPKC010000001">
    <property type="protein sequence ID" value="MCU4716965.1"/>
    <property type="molecule type" value="Genomic_DNA"/>
</dbReference>
<dbReference type="GO" id="GO:0050661">
    <property type="term" value="F:NADP binding"/>
    <property type="evidence" value="ECO:0007669"/>
    <property type="project" value="InterPro"/>
</dbReference>
<proteinExistence type="predicted"/>
<sequence>MYSEHGDPEPDDPETEQTGAFERSPISERERGSSAQTRDPERLARAIRRRGREIEQQELERALSRLEAMDSLTDDRRQVLAETASAITASVLAAPLMSLSDHDDFGDADLERIESLLAPETPR</sequence>
<keyword evidence="5" id="KW-1185">Reference proteome</keyword>
<accession>A0AAE3LE29</accession>
<name>A0AAE3LE29_9EURY</name>
<dbReference type="Proteomes" id="UP001208186">
    <property type="component" value="Unassembled WGS sequence"/>
</dbReference>
<dbReference type="GO" id="GO:0033014">
    <property type="term" value="P:tetrapyrrole biosynthetic process"/>
    <property type="evidence" value="ECO:0007669"/>
    <property type="project" value="InterPro"/>
</dbReference>
<dbReference type="EMBL" id="JAOPKD010000001">
    <property type="protein sequence ID" value="MCU4725430.1"/>
    <property type="molecule type" value="Genomic_DNA"/>
</dbReference>
<evidence type="ECO:0000256" key="1">
    <source>
        <dbReference type="SAM" id="MobiDB-lite"/>
    </source>
</evidence>
<dbReference type="Proteomes" id="UP001209746">
    <property type="component" value="Unassembled WGS sequence"/>
</dbReference>
<dbReference type="InterPro" id="IPR036453">
    <property type="entry name" value="GluRdtase_dimer_dom_sf"/>
</dbReference>
<dbReference type="Pfam" id="PF00745">
    <property type="entry name" value="GlutR_dimer"/>
    <property type="match status" value="1"/>
</dbReference>
<dbReference type="GO" id="GO:0008883">
    <property type="term" value="F:glutamyl-tRNA reductase activity"/>
    <property type="evidence" value="ECO:0007669"/>
    <property type="project" value="InterPro"/>
</dbReference>
<evidence type="ECO:0000259" key="2">
    <source>
        <dbReference type="Pfam" id="PF00745"/>
    </source>
</evidence>
<comment type="caution">
    <text evidence="4">The sequence shown here is derived from an EMBL/GenBank/DDBJ whole genome shotgun (WGS) entry which is preliminary data.</text>
</comment>
<evidence type="ECO:0000313" key="4">
    <source>
        <dbReference type="EMBL" id="MCU4725430.1"/>
    </source>
</evidence>
<organism evidence="4 6">
    <name type="scientific">Halapricum hydrolyticum</name>
    <dbReference type="NCBI Taxonomy" id="2979991"/>
    <lineage>
        <taxon>Archaea</taxon>
        <taxon>Methanobacteriati</taxon>
        <taxon>Methanobacteriota</taxon>
        <taxon>Stenosarchaea group</taxon>
        <taxon>Halobacteria</taxon>
        <taxon>Halobacteriales</taxon>
        <taxon>Haloarculaceae</taxon>
        <taxon>Halapricum</taxon>
    </lineage>
</organism>
<evidence type="ECO:0000313" key="5">
    <source>
        <dbReference type="Proteomes" id="UP001208186"/>
    </source>
</evidence>
<evidence type="ECO:0000313" key="3">
    <source>
        <dbReference type="EMBL" id="MCU4716965.1"/>
    </source>
</evidence>
<protein>
    <recommendedName>
        <fullName evidence="2">Tetrapyrrole biosynthesis glutamyl-tRNA reductase dimerisation domain-containing protein</fullName>
    </recommendedName>
</protein>